<comment type="function">
    <text evidence="12">This protein is a positive regulator for the phosphate regulon. Transcription of this operon is positively regulated by PhoB and PhoR when phosphate is limited.</text>
</comment>
<dbReference type="GO" id="GO:0005829">
    <property type="term" value="C:cytosol"/>
    <property type="evidence" value="ECO:0007669"/>
    <property type="project" value="TreeGrafter"/>
</dbReference>
<keyword evidence="3" id="KW-0813">Transport</keyword>
<keyword evidence="11" id="KW-0804">Transcription</keyword>
<keyword evidence="10" id="KW-0010">Activator</keyword>
<dbReference type="CDD" id="cd00383">
    <property type="entry name" value="trans_reg_C"/>
    <property type="match status" value="1"/>
</dbReference>
<organism evidence="17 18">
    <name type="scientific">Sphingomonas piscis</name>
    <dbReference type="NCBI Taxonomy" id="2714943"/>
    <lineage>
        <taxon>Bacteria</taxon>
        <taxon>Pseudomonadati</taxon>
        <taxon>Pseudomonadota</taxon>
        <taxon>Alphaproteobacteria</taxon>
        <taxon>Sphingomonadales</taxon>
        <taxon>Sphingomonadaceae</taxon>
        <taxon>Sphingomonas</taxon>
    </lineage>
</organism>
<evidence type="ECO:0000256" key="9">
    <source>
        <dbReference type="ARBA" id="ARBA00023125"/>
    </source>
</evidence>
<dbReference type="SMART" id="SM00862">
    <property type="entry name" value="Trans_reg_C"/>
    <property type="match status" value="1"/>
</dbReference>
<feature type="DNA-binding region" description="OmpR/PhoB-type" evidence="14">
    <location>
        <begin position="133"/>
        <end position="231"/>
    </location>
</feature>
<dbReference type="GO" id="GO:0006355">
    <property type="term" value="P:regulation of DNA-templated transcription"/>
    <property type="evidence" value="ECO:0007669"/>
    <property type="project" value="InterPro"/>
</dbReference>
<reference evidence="17 18" key="1">
    <citation type="submission" date="2020-03" db="EMBL/GenBank/DDBJ databases">
        <title>Sphingomonas sp. nov., isolated from fish.</title>
        <authorList>
            <person name="Hyun D.-W."/>
            <person name="Bae J.-W."/>
        </authorList>
    </citation>
    <scope>NUCLEOTIDE SEQUENCE [LARGE SCALE GENOMIC DNA]</scope>
    <source>
        <strain evidence="17 18">HDW15B</strain>
    </source>
</reference>
<evidence type="ECO:0000256" key="1">
    <source>
        <dbReference type="ARBA" id="ARBA00004496"/>
    </source>
</evidence>
<evidence type="ECO:0000256" key="5">
    <source>
        <dbReference type="ARBA" id="ARBA00022553"/>
    </source>
</evidence>
<evidence type="ECO:0000256" key="12">
    <source>
        <dbReference type="ARBA" id="ARBA00024735"/>
    </source>
</evidence>
<evidence type="ECO:0000256" key="14">
    <source>
        <dbReference type="PROSITE-ProRule" id="PRU01091"/>
    </source>
</evidence>
<dbReference type="Gene3D" id="6.10.250.690">
    <property type="match status" value="1"/>
</dbReference>
<dbReference type="AlphaFoldDB" id="A0A6G7YPZ3"/>
<keyword evidence="18" id="KW-1185">Reference proteome</keyword>
<evidence type="ECO:0000256" key="2">
    <source>
        <dbReference type="ARBA" id="ARBA00013332"/>
    </source>
</evidence>
<keyword evidence="8" id="KW-0805">Transcription regulation</keyword>
<dbReference type="SMART" id="SM00448">
    <property type="entry name" value="REC"/>
    <property type="match status" value="1"/>
</dbReference>
<dbReference type="Proteomes" id="UP000503222">
    <property type="component" value="Chromosome"/>
</dbReference>
<dbReference type="InterPro" id="IPR001789">
    <property type="entry name" value="Sig_transdc_resp-reg_receiver"/>
</dbReference>
<dbReference type="PANTHER" id="PTHR48111:SF40">
    <property type="entry name" value="PHOSPHATE REGULON TRANSCRIPTIONAL REGULATORY PROTEIN PHOB"/>
    <property type="match status" value="1"/>
</dbReference>
<evidence type="ECO:0000313" key="18">
    <source>
        <dbReference type="Proteomes" id="UP000503222"/>
    </source>
</evidence>
<feature type="modified residue" description="4-aspartylphosphate" evidence="13">
    <location>
        <position position="57"/>
    </location>
</feature>
<keyword evidence="5 13" id="KW-0597">Phosphoprotein</keyword>
<name>A0A6G7YPZ3_9SPHN</name>
<dbReference type="Pfam" id="PF00072">
    <property type="entry name" value="Response_reg"/>
    <property type="match status" value="1"/>
</dbReference>
<dbReference type="InterPro" id="IPR011006">
    <property type="entry name" value="CheY-like_superfamily"/>
</dbReference>
<protein>
    <recommendedName>
        <fullName evidence="2">Phosphate regulon transcriptional regulatory protein PhoB</fullName>
    </recommendedName>
</protein>
<dbReference type="GO" id="GO:0000156">
    <property type="term" value="F:phosphorelay response regulator activity"/>
    <property type="evidence" value="ECO:0007669"/>
    <property type="project" value="InterPro"/>
</dbReference>
<dbReference type="Gene3D" id="1.10.10.10">
    <property type="entry name" value="Winged helix-like DNA-binding domain superfamily/Winged helix DNA-binding domain"/>
    <property type="match status" value="1"/>
</dbReference>
<dbReference type="InterPro" id="IPR016032">
    <property type="entry name" value="Sig_transdc_resp-reg_C-effctor"/>
</dbReference>
<evidence type="ECO:0000256" key="6">
    <source>
        <dbReference type="ARBA" id="ARBA00022592"/>
    </source>
</evidence>
<evidence type="ECO:0000256" key="8">
    <source>
        <dbReference type="ARBA" id="ARBA00023015"/>
    </source>
</evidence>
<dbReference type="Gene3D" id="3.40.50.2300">
    <property type="match status" value="1"/>
</dbReference>
<evidence type="ECO:0000256" key="11">
    <source>
        <dbReference type="ARBA" id="ARBA00023163"/>
    </source>
</evidence>
<dbReference type="FunFam" id="3.40.50.2300:FF:000001">
    <property type="entry name" value="DNA-binding response regulator PhoB"/>
    <property type="match status" value="1"/>
</dbReference>
<evidence type="ECO:0000256" key="3">
    <source>
        <dbReference type="ARBA" id="ARBA00022448"/>
    </source>
</evidence>
<keyword evidence="7" id="KW-0902">Two-component regulatory system</keyword>
<dbReference type="GO" id="GO:0032993">
    <property type="term" value="C:protein-DNA complex"/>
    <property type="evidence" value="ECO:0007669"/>
    <property type="project" value="TreeGrafter"/>
</dbReference>
<evidence type="ECO:0000259" key="16">
    <source>
        <dbReference type="PROSITE" id="PS51755"/>
    </source>
</evidence>
<keyword evidence="4" id="KW-0963">Cytoplasm</keyword>
<dbReference type="EMBL" id="CP049869">
    <property type="protein sequence ID" value="QIK78818.1"/>
    <property type="molecule type" value="Genomic_DNA"/>
</dbReference>
<evidence type="ECO:0000313" key="17">
    <source>
        <dbReference type="EMBL" id="QIK78818.1"/>
    </source>
</evidence>
<feature type="domain" description="Response regulatory" evidence="15">
    <location>
        <begin position="8"/>
        <end position="124"/>
    </location>
</feature>
<gene>
    <name evidence="17" type="primary">phoB</name>
    <name evidence="17" type="ORF">G7077_07830</name>
</gene>
<dbReference type="GO" id="GO:0000976">
    <property type="term" value="F:transcription cis-regulatory region binding"/>
    <property type="evidence" value="ECO:0007669"/>
    <property type="project" value="TreeGrafter"/>
</dbReference>
<keyword evidence="9 14" id="KW-0238">DNA-binding</keyword>
<dbReference type="GO" id="GO:0006817">
    <property type="term" value="P:phosphate ion transport"/>
    <property type="evidence" value="ECO:0007669"/>
    <property type="project" value="UniProtKB-KW"/>
</dbReference>
<feature type="domain" description="OmpR/PhoB-type" evidence="16">
    <location>
        <begin position="133"/>
        <end position="231"/>
    </location>
</feature>
<accession>A0A6G7YPZ3</accession>
<dbReference type="PANTHER" id="PTHR48111">
    <property type="entry name" value="REGULATOR OF RPOS"/>
    <property type="match status" value="1"/>
</dbReference>
<dbReference type="PROSITE" id="PS51755">
    <property type="entry name" value="OMPR_PHOB"/>
    <property type="match status" value="1"/>
</dbReference>
<dbReference type="KEGG" id="spii:G7077_07830"/>
<dbReference type="InterPro" id="IPR001867">
    <property type="entry name" value="OmpR/PhoB-type_DNA-bd"/>
</dbReference>
<dbReference type="InterPro" id="IPR036388">
    <property type="entry name" value="WH-like_DNA-bd_sf"/>
</dbReference>
<dbReference type="RefSeq" id="WP_166411209.1">
    <property type="nucleotide sequence ID" value="NZ_CP049869.1"/>
</dbReference>
<dbReference type="InterPro" id="IPR011879">
    <property type="entry name" value="Sig_transdc_resp-reg_PhoB"/>
</dbReference>
<dbReference type="SUPFAM" id="SSF46894">
    <property type="entry name" value="C-terminal effector domain of the bipartite response regulators"/>
    <property type="match status" value="1"/>
</dbReference>
<evidence type="ECO:0000256" key="7">
    <source>
        <dbReference type="ARBA" id="ARBA00023012"/>
    </source>
</evidence>
<evidence type="ECO:0000259" key="15">
    <source>
        <dbReference type="PROSITE" id="PS50110"/>
    </source>
</evidence>
<evidence type="ECO:0000256" key="10">
    <source>
        <dbReference type="ARBA" id="ARBA00023159"/>
    </source>
</evidence>
<dbReference type="SUPFAM" id="SSF52172">
    <property type="entry name" value="CheY-like"/>
    <property type="match status" value="1"/>
</dbReference>
<proteinExistence type="predicted"/>
<comment type="subcellular location">
    <subcellularLocation>
        <location evidence="1">Cytoplasm</location>
    </subcellularLocation>
</comment>
<dbReference type="PROSITE" id="PS50110">
    <property type="entry name" value="RESPONSE_REGULATORY"/>
    <property type="match status" value="1"/>
</dbReference>
<keyword evidence="6" id="KW-0592">Phosphate transport</keyword>
<evidence type="ECO:0000256" key="4">
    <source>
        <dbReference type="ARBA" id="ARBA00022490"/>
    </source>
</evidence>
<dbReference type="Pfam" id="PF00486">
    <property type="entry name" value="Trans_reg_C"/>
    <property type="match status" value="1"/>
</dbReference>
<dbReference type="InterPro" id="IPR039420">
    <property type="entry name" value="WalR-like"/>
</dbReference>
<evidence type="ECO:0000256" key="13">
    <source>
        <dbReference type="PROSITE-ProRule" id="PRU00169"/>
    </source>
</evidence>
<sequence length="233" mass="26404">MSSRHQPALLLVEDDRRLADLLIWHFEREGYDITRTADGEEALLLAQEQAPDIVILDWMIEGVSGIEVCRRLRRRPETANVPIIMLTARGEESDRIRGLETGADDYVTKPFSPRELVARVNAVLRRVRPALAGERLDYADLEMDVGAHKVRRSGKPVALGPTEFRLLRFFLEHPGRVFSRERLLDAVWSHDPDIDVRTVDVHVRRLRKALNDDGGADLIRTVRAAGYALDAEG</sequence>
<dbReference type="NCBIfam" id="TIGR02154">
    <property type="entry name" value="PhoB"/>
    <property type="match status" value="1"/>
</dbReference>